<dbReference type="InterPro" id="IPR001611">
    <property type="entry name" value="Leu-rich_rpt"/>
</dbReference>
<proteinExistence type="predicted"/>
<dbReference type="Proteomes" id="UP000821837">
    <property type="component" value="Chromosome 10"/>
</dbReference>
<dbReference type="Pfam" id="PF13516">
    <property type="entry name" value="LRR_6"/>
    <property type="match status" value="2"/>
</dbReference>
<dbReference type="PANTHER" id="PTHR47679:SF2">
    <property type="entry name" value="C-TERMINAL OF ROC (COR) DOMAIN-CONTAINING PROTEIN"/>
    <property type="match status" value="1"/>
</dbReference>
<evidence type="ECO:0000313" key="2">
    <source>
        <dbReference type="EMBL" id="KAH7976303.1"/>
    </source>
</evidence>
<keyword evidence="1" id="KW-0732">Signal</keyword>
<evidence type="ECO:0000313" key="3">
    <source>
        <dbReference type="Proteomes" id="UP000821837"/>
    </source>
</evidence>
<keyword evidence="3" id="KW-1185">Reference proteome</keyword>
<dbReference type="InterPro" id="IPR032675">
    <property type="entry name" value="LRR_dom_sf"/>
</dbReference>
<gene>
    <name evidence="2" type="ORF">HPB52_011422</name>
</gene>
<dbReference type="SMART" id="SM00368">
    <property type="entry name" value="LRR_RI"/>
    <property type="match status" value="4"/>
</dbReference>
<reference evidence="2" key="1">
    <citation type="journal article" date="2020" name="Cell">
        <title>Large-Scale Comparative Analyses of Tick Genomes Elucidate Their Genetic Diversity and Vector Capacities.</title>
        <authorList>
            <consortium name="Tick Genome and Microbiome Consortium (TIGMIC)"/>
            <person name="Jia N."/>
            <person name="Wang J."/>
            <person name="Shi W."/>
            <person name="Du L."/>
            <person name="Sun Y."/>
            <person name="Zhan W."/>
            <person name="Jiang J.F."/>
            <person name="Wang Q."/>
            <person name="Zhang B."/>
            <person name="Ji P."/>
            <person name="Bell-Sakyi L."/>
            <person name="Cui X.M."/>
            <person name="Yuan T.T."/>
            <person name="Jiang B.G."/>
            <person name="Yang W.F."/>
            <person name="Lam T.T."/>
            <person name="Chang Q.C."/>
            <person name="Ding S.J."/>
            <person name="Wang X.J."/>
            <person name="Zhu J.G."/>
            <person name="Ruan X.D."/>
            <person name="Zhao L."/>
            <person name="Wei J.T."/>
            <person name="Ye R.Z."/>
            <person name="Que T.C."/>
            <person name="Du C.H."/>
            <person name="Zhou Y.H."/>
            <person name="Cheng J.X."/>
            <person name="Dai P.F."/>
            <person name="Guo W.B."/>
            <person name="Han X.H."/>
            <person name="Huang E.J."/>
            <person name="Li L.F."/>
            <person name="Wei W."/>
            <person name="Gao Y.C."/>
            <person name="Liu J.Z."/>
            <person name="Shao H.Z."/>
            <person name="Wang X."/>
            <person name="Wang C.C."/>
            <person name="Yang T.C."/>
            <person name="Huo Q.B."/>
            <person name="Li W."/>
            <person name="Chen H.Y."/>
            <person name="Chen S.E."/>
            <person name="Zhou L.G."/>
            <person name="Ni X.B."/>
            <person name="Tian J.H."/>
            <person name="Sheng Y."/>
            <person name="Liu T."/>
            <person name="Pan Y.S."/>
            <person name="Xia L.Y."/>
            <person name="Li J."/>
            <person name="Zhao F."/>
            <person name="Cao W.C."/>
        </authorList>
    </citation>
    <scope>NUCLEOTIDE SEQUENCE</scope>
    <source>
        <strain evidence="2">Rsan-2018</strain>
    </source>
</reference>
<dbReference type="SUPFAM" id="SSF52047">
    <property type="entry name" value="RNI-like"/>
    <property type="match status" value="1"/>
</dbReference>
<name>A0A9D4T7I0_RHISA</name>
<comment type="caution">
    <text evidence="2">The sequence shown here is derived from an EMBL/GenBank/DDBJ whole genome shotgun (WGS) entry which is preliminary data.</text>
</comment>
<organism evidence="2 3">
    <name type="scientific">Rhipicephalus sanguineus</name>
    <name type="common">Brown dog tick</name>
    <name type="synonym">Ixodes sanguineus</name>
    <dbReference type="NCBI Taxonomy" id="34632"/>
    <lineage>
        <taxon>Eukaryota</taxon>
        <taxon>Metazoa</taxon>
        <taxon>Ecdysozoa</taxon>
        <taxon>Arthropoda</taxon>
        <taxon>Chelicerata</taxon>
        <taxon>Arachnida</taxon>
        <taxon>Acari</taxon>
        <taxon>Parasitiformes</taxon>
        <taxon>Ixodida</taxon>
        <taxon>Ixodoidea</taxon>
        <taxon>Ixodidae</taxon>
        <taxon>Rhipicephalinae</taxon>
        <taxon>Rhipicephalus</taxon>
        <taxon>Rhipicephalus</taxon>
    </lineage>
</organism>
<evidence type="ECO:0000256" key="1">
    <source>
        <dbReference type="SAM" id="SignalP"/>
    </source>
</evidence>
<feature type="signal peptide" evidence="1">
    <location>
        <begin position="1"/>
        <end position="19"/>
    </location>
</feature>
<dbReference type="Gene3D" id="3.80.10.10">
    <property type="entry name" value="Ribonuclease Inhibitor"/>
    <property type="match status" value="3"/>
</dbReference>
<accession>A0A9D4T7I0</accession>
<dbReference type="EMBL" id="JABSTV010001246">
    <property type="protein sequence ID" value="KAH7976303.1"/>
    <property type="molecule type" value="Genomic_DNA"/>
</dbReference>
<feature type="chain" id="PRO_5038735253" evidence="1">
    <location>
        <begin position="20"/>
        <end position="564"/>
    </location>
</feature>
<reference evidence="2" key="2">
    <citation type="submission" date="2021-09" db="EMBL/GenBank/DDBJ databases">
        <authorList>
            <person name="Jia N."/>
            <person name="Wang J."/>
            <person name="Shi W."/>
            <person name="Du L."/>
            <person name="Sun Y."/>
            <person name="Zhan W."/>
            <person name="Jiang J."/>
            <person name="Wang Q."/>
            <person name="Zhang B."/>
            <person name="Ji P."/>
            <person name="Sakyi L.B."/>
            <person name="Cui X."/>
            <person name="Yuan T."/>
            <person name="Jiang B."/>
            <person name="Yang W."/>
            <person name="Lam T.T.-Y."/>
            <person name="Chang Q."/>
            <person name="Ding S."/>
            <person name="Wang X."/>
            <person name="Zhu J."/>
            <person name="Ruan X."/>
            <person name="Zhao L."/>
            <person name="Wei J."/>
            <person name="Que T."/>
            <person name="Du C."/>
            <person name="Cheng J."/>
            <person name="Dai P."/>
            <person name="Han X."/>
            <person name="Huang E."/>
            <person name="Gao Y."/>
            <person name="Liu J."/>
            <person name="Shao H."/>
            <person name="Ye R."/>
            <person name="Li L."/>
            <person name="Wei W."/>
            <person name="Wang X."/>
            <person name="Wang C."/>
            <person name="Huo Q."/>
            <person name="Li W."/>
            <person name="Guo W."/>
            <person name="Chen H."/>
            <person name="Chen S."/>
            <person name="Zhou L."/>
            <person name="Zhou L."/>
            <person name="Ni X."/>
            <person name="Tian J."/>
            <person name="Zhou Y."/>
            <person name="Sheng Y."/>
            <person name="Liu T."/>
            <person name="Pan Y."/>
            <person name="Xia L."/>
            <person name="Li J."/>
            <person name="Zhao F."/>
            <person name="Cao W."/>
        </authorList>
    </citation>
    <scope>NUCLEOTIDE SEQUENCE</scope>
    <source>
        <strain evidence="2">Rsan-2018</strain>
        <tissue evidence="2">Larvae</tissue>
    </source>
</reference>
<dbReference type="AlphaFoldDB" id="A0A9D4T7I0"/>
<sequence length="564" mass="61783">MPALESLCIAGLFLEASTAARLGGMIAKVKSVRSVKFLRNNMPPEAGEELMKGVCQNSTLEVIWLSHNAIGRGGAHLLGDYLATSFKLRDLSLCSLRGHHEEQLAYVTEGLKTNRGLERLQIDGCRVAPGCMVSFAEVLKNHGTLKHVTVTNCLLGEAEAKSFAVLLEYNASLLELDLSCNTIGDIGAIRLAGSLKFNVHLQKLNLAVNSITSHGAVPLVEALASNRVLKELHLWYVGDEENDMPLASALNRTAVHGRVRLRHDSLAGVLQLSAGLLQNADLVTSLHLCASVRVNAHCLEKLFISLATIPCLNSLVIKSKTSMNGSAADRFAELLLATRTLKRVQINRCDARSVALQTVMGSLAKNETVSHMEVQLAARSSASTRAIVDMLNSNTTLTHFGNITAAPSELQLIARRLRPNRVLTSLKVYTMDGLLRTPDLAEAVFEINEVLRRNVCYLNRAVEFAMNPEKFGNQRHPAALFEELYHSESFKDHLVRIAGPDGAVEAVRNARRHIQENLLAITGVVRQLPVTCWPHPEGARQIDTLDTYSWLNVLAYLKITDIVV</sequence>
<dbReference type="PANTHER" id="PTHR47679">
    <property type="entry name" value="PROTEIN TORNADO 1"/>
    <property type="match status" value="1"/>
</dbReference>
<dbReference type="VEuPathDB" id="VectorBase:RSAN_055167"/>
<protein>
    <submittedName>
        <fullName evidence="2">Uncharacterized protein</fullName>
    </submittedName>
</protein>